<evidence type="ECO:0000313" key="4">
    <source>
        <dbReference type="Proteomes" id="UP000092124"/>
    </source>
</evidence>
<feature type="coiled-coil region" evidence="1">
    <location>
        <begin position="148"/>
        <end position="224"/>
    </location>
</feature>
<gene>
    <name evidence="3" type="ORF">A6R68_19149</name>
</gene>
<sequence length="322" mass="34195">LTGSALDLHLSDINIASLDKDLEEQDLGLTGPRSLAGSAPVTIPGSLPRSPSLHSSSSLSTSPLSSLSQSLSGPLVSSAMTPPQQPPPLRSEPATLGSAASSYSSLGLNGVPGSIWDFVSGSFSPSPSPILNSGPSASSSASPNSAELARVRRQLDEAKRKIRQWEESWHQVKQACDAWQREAQEAKERARVADSDRQLALQKKEEVEAQVKQLQEELEGLGLSSLPGLRSLGDISDIPLPKLHSLQSQLRLDLEAVDGHRVLCELCAASTPECPYCKGQPLPWPQGGWQLTRAGRPTCGLSVGDSMLVQQTGQSSYLLGQL</sequence>
<keyword evidence="4" id="KW-1185">Reference proteome</keyword>
<dbReference type="OrthoDB" id="20534at2759"/>
<comment type="caution">
    <text evidence="3">The sequence shown here is derived from an EMBL/GenBank/DDBJ whole genome shotgun (WGS) entry which is preliminary data.</text>
</comment>
<reference evidence="3 4" key="1">
    <citation type="submission" date="2016-06" db="EMBL/GenBank/DDBJ databases">
        <title>The Draft Genome Sequence and Annotation of the Desert Woodrat Neotoma lepida.</title>
        <authorList>
            <person name="Campbell M."/>
            <person name="Oakeson K.F."/>
            <person name="Yandell M."/>
            <person name="Halpert J.R."/>
            <person name="Dearing D."/>
        </authorList>
    </citation>
    <scope>NUCLEOTIDE SEQUENCE [LARGE SCALE GENOMIC DNA]</scope>
    <source>
        <strain evidence="3">417</strain>
        <tissue evidence="3">Liver</tissue>
    </source>
</reference>
<feature type="region of interest" description="Disordered" evidence="2">
    <location>
        <begin position="28"/>
        <end position="97"/>
    </location>
</feature>
<feature type="non-terminal residue" evidence="3">
    <location>
        <position position="1"/>
    </location>
</feature>
<feature type="non-terminal residue" evidence="3">
    <location>
        <position position="322"/>
    </location>
</feature>
<evidence type="ECO:0000313" key="3">
    <source>
        <dbReference type="EMBL" id="OBS78463.1"/>
    </source>
</evidence>
<dbReference type="AlphaFoldDB" id="A0A1A6HIS8"/>
<keyword evidence="1" id="KW-0175">Coiled coil</keyword>
<feature type="compositionally biased region" description="Low complexity" evidence="2">
    <location>
        <begin position="126"/>
        <end position="146"/>
    </location>
</feature>
<feature type="region of interest" description="Disordered" evidence="2">
    <location>
        <begin position="126"/>
        <end position="147"/>
    </location>
</feature>
<dbReference type="Gene3D" id="1.20.5.340">
    <property type="match status" value="1"/>
</dbReference>
<evidence type="ECO:0008006" key="5">
    <source>
        <dbReference type="Google" id="ProtNLM"/>
    </source>
</evidence>
<dbReference type="EMBL" id="LZPO01027425">
    <property type="protein sequence ID" value="OBS78463.1"/>
    <property type="molecule type" value="Genomic_DNA"/>
</dbReference>
<dbReference type="Proteomes" id="UP000092124">
    <property type="component" value="Unassembled WGS sequence"/>
</dbReference>
<evidence type="ECO:0000256" key="1">
    <source>
        <dbReference type="SAM" id="Coils"/>
    </source>
</evidence>
<accession>A0A1A6HIS8</accession>
<organism evidence="3 4">
    <name type="scientific">Neotoma lepida</name>
    <name type="common">Desert woodrat</name>
    <dbReference type="NCBI Taxonomy" id="56216"/>
    <lineage>
        <taxon>Eukaryota</taxon>
        <taxon>Metazoa</taxon>
        <taxon>Chordata</taxon>
        <taxon>Craniata</taxon>
        <taxon>Vertebrata</taxon>
        <taxon>Euteleostomi</taxon>
        <taxon>Mammalia</taxon>
        <taxon>Eutheria</taxon>
        <taxon>Euarchontoglires</taxon>
        <taxon>Glires</taxon>
        <taxon>Rodentia</taxon>
        <taxon>Myomorpha</taxon>
        <taxon>Muroidea</taxon>
        <taxon>Cricetidae</taxon>
        <taxon>Neotominae</taxon>
        <taxon>Neotoma</taxon>
    </lineage>
</organism>
<name>A0A1A6HIS8_NEOLE</name>
<evidence type="ECO:0000256" key="2">
    <source>
        <dbReference type="SAM" id="MobiDB-lite"/>
    </source>
</evidence>
<protein>
    <recommendedName>
        <fullName evidence="5">E3 ubiquitin-protein ligase UNKL</fullName>
    </recommendedName>
</protein>
<dbReference type="STRING" id="56216.A0A1A6HIS8"/>
<feature type="compositionally biased region" description="Low complexity" evidence="2">
    <location>
        <begin position="46"/>
        <end position="78"/>
    </location>
</feature>
<proteinExistence type="predicted"/>